<evidence type="ECO:0000313" key="4">
    <source>
        <dbReference type="EMBL" id="PRQ22990.1"/>
    </source>
</evidence>
<dbReference type="EC" id="2.4.1.91" evidence="3"/>
<organism evidence="3 5">
    <name type="scientific">Rosa chinensis</name>
    <name type="common">China rose</name>
    <dbReference type="NCBI Taxonomy" id="74649"/>
    <lineage>
        <taxon>Eukaryota</taxon>
        <taxon>Viridiplantae</taxon>
        <taxon>Streptophyta</taxon>
        <taxon>Embryophyta</taxon>
        <taxon>Tracheophyta</taxon>
        <taxon>Spermatophyta</taxon>
        <taxon>Magnoliopsida</taxon>
        <taxon>eudicotyledons</taxon>
        <taxon>Gunneridae</taxon>
        <taxon>Pentapetalae</taxon>
        <taxon>rosids</taxon>
        <taxon>fabids</taxon>
        <taxon>Rosales</taxon>
        <taxon>Rosaceae</taxon>
        <taxon>Rosoideae</taxon>
        <taxon>Rosoideae incertae sedis</taxon>
        <taxon>Rosa</taxon>
    </lineage>
</organism>
<dbReference type="SUPFAM" id="SSF53756">
    <property type="entry name" value="UDP-Glycosyltransferase/glycogen phosphorylase"/>
    <property type="match status" value="1"/>
</dbReference>
<comment type="similarity">
    <text evidence="1">Belongs to the UDP-glycosyltransferase family.</text>
</comment>
<keyword evidence="3" id="KW-0808">Transferase</keyword>
<evidence type="ECO:0000256" key="1">
    <source>
        <dbReference type="ARBA" id="ARBA00009995"/>
    </source>
</evidence>
<proteinExistence type="inferred from homology"/>
<name>A0A2P6PM52_ROSCH</name>
<dbReference type="Gramene" id="PRQ22990">
    <property type="protein sequence ID" value="PRQ22990"/>
    <property type="gene ID" value="RchiOBHm_Chr6g0256291"/>
</dbReference>
<reference evidence="3 5" key="1">
    <citation type="journal article" date="2018" name="Nat. Genet.">
        <title>The Rosa genome provides new insights in the design of modern roses.</title>
        <authorList>
            <person name="Bendahmane M."/>
        </authorList>
    </citation>
    <scope>NUCLEOTIDE SEQUENCE [LARGE SCALE GENOMIC DNA]</scope>
    <source>
        <strain evidence="5">cv. Old Blush</strain>
    </source>
</reference>
<dbReference type="Proteomes" id="UP000238479">
    <property type="component" value="Chromosome 6"/>
</dbReference>
<dbReference type="OMA" id="MEIAMAF"/>
<keyword evidence="2 3" id="KW-0328">Glycosyltransferase</keyword>
<dbReference type="PANTHER" id="PTHR48047">
    <property type="entry name" value="GLYCOSYLTRANSFERASE"/>
    <property type="match status" value="1"/>
</dbReference>
<evidence type="ECO:0000256" key="2">
    <source>
        <dbReference type="ARBA" id="ARBA00022676"/>
    </source>
</evidence>
<protein>
    <submittedName>
        <fullName evidence="3">Putative flavonol 3-O-glucosyltransferase</fullName>
        <ecNumber evidence="3">2.4.1.91</ecNumber>
    </submittedName>
</protein>
<sequence>MKEKFFKATTLLQPQIEKIPDQHRPHCLVTDTFFAWATDVAAKLDHYRNIFGREAWHIGPVSLFNKAAVDEENDCFNWLNSKKPSSVIYICFGSMTNFSDSQLLEIAVGLEASGC</sequence>
<dbReference type="EMBL" id="PDCK01000044">
    <property type="protein sequence ID" value="PRQ22990.1"/>
    <property type="molecule type" value="Genomic_DNA"/>
</dbReference>
<dbReference type="Gene3D" id="3.40.50.2000">
    <property type="entry name" value="Glycogen Phosphorylase B"/>
    <property type="match status" value="3"/>
</dbReference>
<comment type="caution">
    <text evidence="3">The sequence shown here is derived from an EMBL/GenBank/DDBJ whole genome shotgun (WGS) entry which is preliminary data.</text>
</comment>
<dbReference type="Gramene" id="PRQ22980">
    <property type="protein sequence ID" value="PRQ22980"/>
    <property type="gene ID" value="RchiOBHm_Chr6g0256191"/>
</dbReference>
<evidence type="ECO:0000313" key="5">
    <source>
        <dbReference type="Proteomes" id="UP000238479"/>
    </source>
</evidence>
<dbReference type="GO" id="GO:0047893">
    <property type="term" value="F:flavonol 3-O-glucosyltransferase activity"/>
    <property type="evidence" value="ECO:0007669"/>
    <property type="project" value="UniProtKB-EC"/>
</dbReference>
<dbReference type="EMBL" id="PDCK01000044">
    <property type="protein sequence ID" value="PRQ22980.1"/>
    <property type="molecule type" value="Genomic_DNA"/>
</dbReference>
<dbReference type="STRING" id="74649.A0A2P6PM52"/>
<gene>
    <name evidence="3" type="ORF">RchiOBHm_Chr6g0256191</name>
    <name evidence="4" type="ORF">RchiOBHm_Chr6g0256291</name>
</gene>
<accession>A0A2P6PM52</accession>
<dbReference type="AlphaFoldDB" id="A0A2P6PM52"/>
<keyword evidence="5" id="KW-1185">Reference proteome</keyword>
<evidence type="ECO:0000313" key="3">
    <source>
        <dbReference type="EMBL" id="PRQ22980.1"/>
    </source>
</evidence>
<dbReference type="PANTHER" id="PTHR48047:SF45">
    <property type="entry name" value="SCOPOLETIN GLUCOSYLTRANSFERASE-LIKE"/>
    <property type="match status" value="1"/>
</dbReference>